<keyword evidence="2" id="KW-0812">Transmembrane</keyword>
<organism evidence="3 4">
    <name type="scientific">Chitinophaga terrae</name>
    <name type="common">ex Kim and Jung 2007</name>
    <dbReference type="NCBI Taxonomy" id="408074"/>
    <lineage>
        <taxon>Bacteria</taxon>
        <taxon>Pseudomonadati</taxon>
        <taxon>Bacteroidota</taxon>
        <taxon>Chitinophagia</taxon>
        <taxon>Chitinophagales</taxon>
        <taxon>Chitinophagaceae</taxon>
        <taxon>Chitinophaga</taxon>
    </lineage>
</organism>
<dbReference type="Proteomes" id="UP000199656">
    <property type="component" value="Unassembled WGS sequence"/>
</dbReference>
<dbReference type="Gene3D" id="1.25.40.10">
    <property type="entry name" value="Tetratricopeptide repeat domain"/>
    <property type="match status" value="1"/>
</dbReference>
<protein>
    <submittedName>
        <fullName evidence="3">Tetratricopeptide repeat-containing protein</fullName>
    </submittedName>
</protein>
<evidence type="ECO:0000313" key="3">
    <source>
        <dbReference type="EMBL" id="SEA04514.1"/>
    </source>
</evidence>
<evidence type="ECO:0000256" key="1">
    <source>
        <dbReference type="PROSITE-ProRule" id="PRU00339"/>
    </source>
</evidence>
<dbReference type="InterPro" id="IPR019734">
    <property type="entry name" value="TPR_rpt"/>
</dbReference>
<keyword evidence="2" id="KW-1133">Transmembrane helix</keyword>
<dbReference type="EMBL" id="FNRL01000002">
    <property type="protein sequence ID" value="SEA04514.1"/>
    <property type="molecule type" value="Genomic_DNA"/>
</dbReference>
<dbReference type="RefSeq" id="WP_089758516.1">
    <property type="nucleotide sequence ID" value="NZ_BKAT01000010.1"/>
</dbReference>
<evidence type="ECO:0000256" key="2">
    <source>
        <dbReference type="SAM" id="Phobius"/>
    </source>
</evidence>
<proteinExistence type="predicted"/>
<dbReference type="AlphaFoldDB" id="A0A1H3Y0X3"/>
<dbReference type="PROSITE" id="PS50005">
    <property type="entry name" value="TPR"/>
    <property type="match status" value="1"/>
</dbReference>
<gene>
    <name evidence="3" type="ORF">SAMN05660909_00585</name>
</gene>
<reference evidence="4" key="1">
    <citation type="submission" date="2016-10" db="EMBL/GenBank/DDBJ databases">
        <authorList>
            <person name="Varghese N."/>
            <person name="Submissions S."/>
        </authorList>
    </citation>
    <scope>NUCLEOTIDE SEQUENCE [LARGE SCALE GENOMIC DNA]</scope>
    <source>
        <strain evidence="4">DSM 23920</strain>
    </source>
</reference>
<keyword evidence="2" id="KW-0472">Membrane</keyword>
<dbReference type="STRING" id="408074.SAMN05660909_00585"/>
<name>A0A1H3Y0X3_9BACT</name>
<dbReference type="Pfam" id="PF13181">
    <property type="entry name" value="TPR_8"/>
    <property type="match status" value="1"/>
</dbReference>
<keyword evidence="1" id="KW-0802">TPR repeat</keyword>
<accession>A0A1H3Y0X3</accession>
<feature type="repeat" description="TPR" evidence="1">
    <location>
        <begin position="164"/>
        <end position="197"/>
    </location>
</feature>
<dbReference type="SUPFAM" id="SSF48452">
    <property type="entry name" value="TPR-like"/>
    <property type="match status" value="1"/>
</dbReference>
<feature type="transmembrane region" description="Helical" evidence="2">
    <location>
        <begin position="31"/>
        <end position="51"/>
    </location>
</feature>
<feature type="transmembrane region" description="Helical" evidence="2">
    <location>
        <begin position="7"/>
        <end position="25"/>
    </location>
</feature>
<keyword evidence="4" id="KW-1185">Reference proteome</keyword>
<dbReference type="InterPro" id="IPR011990">
    <property type="entry name" value="TPR-like_helical_dom_sf"/>
</dbReference>
<dbReference type="OrthoDB" id="1494476at2"/>
<evidence type="ECO:0000313" key="4">
    <source>
        <dbReference type="Proteomes" id="UP000199656"/>
    </source>
</evidence>
<sequence>MKAFNFFILYRLPIGIVLLIAGIALGVSIGWWEATIVLVLAVICLVTHFMFGPMRLVQEAVEAGDIERATALMNIVKFPKLLYKPIRSVYYFMQSNMAMYSNDLDKAESTIKQSISSGSPMKEYEGMQYFQLGTIAYQKNDLKAADQNLKVALKKGLPDKENTAAALLTLASIAMSRRDFKSAKEYFRRAKEQKPTTAQIVNQIKEMNKYISRMPG</sequence>